<dbReference type="Gene3D" id="3.30.70.370">
    <property type="match status" value="1"/>
</dbReference>
<dbReference type="PANTHER" id="PTHR10133">
    <property type="entry name" value="DNA POLYMERASE I"/>
    <property type="match status" value="1"/>
</dbReference>
<sequence>MLLTFKTTLASPKPYNSMLGEKYLALLEANKGNIYSGSFGVYLARMVVVNSQELYQPLIDIDGADGLEGQDRTISAITFAQATLKMISALGATDHFKFIATGGTGFRAVSNLLFNRTAYLAFVDWMRFEMPHLHDLNPSTQIDFPHQMFAYKGDPFQTEKALTDGHSTIIEKNLLAQSAFTLDDYLQITAGRPDPDEIIACVQWLIAGPVISDLKSIGPLGERIEQYQRIAADFKVNPFSYIQIRKDMEPVGLTAMQEMIGEKGLVSKIEKRGDAQAISFRGLQCPVCGKTTVNAWACPPNYQLRCFNIHCDAHNGMPLHRWAGIKNPGGLYRSSKNGFDLSVPDQHISLEDARDLIVQELSTRDDALIVVTPGAGKTHVSLEAISQIGNDHIVIYGAFNRDLQNEAYSKICELAGHSDGFYFFQPREQTCLRPAELKNITDRGFSPSEILCSRCEYRDTVCEYYSQRRDFGPGVYFVTLHMLQYLQDRIPTPDLIILDENVKAGLMLEDSCSELQMKSVLMVVNGTDAVIVRHLLNIVQQISTKLVDTGGHPMIINGRKMTDANNQETTIIELLAKRMNMTDEDMIDSLSSLSKSLDSLSRTNLFRQEIDLNAITWIQGLTSPSTLSFVHIAKNGDVKFSIKRITRIGLHDTPIKILDATGDANAYGALLNRKLKTVRADVTWNSNRVHIKINTSRKTMQFSREPNLTKLLIEMLSYTKSQHIMVVTYMKNEKNVLDILSRIDPTRKFMGYHFMGPRGINSYQGCDAVLAIGLPYPNLNSAAQDACILFPRAKDADKRMEWTEACMQWDFVQSIHRIRPVHKSSVDIILAANRWPSMLQTPDVVIDRSQNANWKELAIQRLKPFVEDFGFLNQDIGFLANVYVKSKDTIAKRFQVKISRLIHDVKDIIPELKGNHMTSQLFGSEEISSSGYTCLKDDDELAENEKIKLILALKELLNQNSLEHKKLYARLVNLIQKQSIVWTNEDIILSNPNQWSVLLNHFKETNPHFEKFEIKLPHARGNAVIGVGNPDRVRDFYGHIDKLGVVGRVDIDTYQPVEACMQPVNPIPAGLVSICIPEDQDTAYVGVGSEFKAIPLNAAPGELRACFEGIVAGSDITIVTNDGKQVAKAFLSCGLQKCKIIDVVIAEKLIANGEVEYRALSLKTVFSRYEMPDGMEKSGVVHRLTEIWSKQEPLIQSAGLETVFGIETRLIWVTAGIEAAGIGIDVDTLLQLHDDLGDKIDTLAAELEKSIPPDIPLHDRGKIQEYLNSTYALKLAKIDEESMQWISNADVRRLVGSLIEYWKAGRERRNVESYMAMTGDDDRVRDSIEQLNTKTGRFYRHLQTVQKNGPMRSLFCARDGYKFVVADYSQQEARIIAGLSIDAAAIALFESGKDIYLETAKAIVGDRLKASRLRALGKEIVLGLNNGRSAYSIYDGLARLGFGYDLDDVQGMILRYNMEFSGMKAWRDGIESSAVNDGCVSTPLGRRLKVNKDTNPNSLINYPVQGTAADGFKMALIRLEDELIGKDARIVHILHDEVIVDAREDIAATVAMIIQDCMEQAFKGILPEVPMVVEPVVRDSWE</sequence>
<feature type="domain" description="DNA-directed DNA polymerase family A palm" evidence="4">
    <location>
        <begin position="1348"/>
        <end position="1546"/>
    </location>
</feature>
<dbReference type="InterPro" id="IPR001098">
    <property type="entry name" value="DNA-dir_DNA_pol_A_palm_dom"/>
</dbReference>
<dbReference type="SUPFAM" id="SSF52540">
    <property type="entry name" value="P-loop containing nucleoside triphosphate hydrolases"/>
    <property type="match status" value="1"/>
</dbReference>
<dbReference type="InterPro" id="IPR043502">
    <property type="entry name" value="DNA/RNA_pol_sf"/>
</dbReference>
<keyword evidence="2" id="KW-0235">DNA replication</keyword>
<dbReference type="Gene3D" id="1.10.150.20">
    <property type="entry name" value="5' to 3' exonuclease, C-terminal subdomain"/>
    <property type="match status" value="1"/>
</dbReference>
<dbReference type="InterPro" id="IPR002298">
    <property type="entry name" value="DNA_polymerase_A"/>
</dbReference>
<proteinExistence type="predicted"/>
<dbReference type="InterPro" id="IPR027417">
    <property type="entry name" value="P-loop_NTPase"/>
</dbReference>
<dbReference type="PANTHER" id="PTHR10133:SF27">
    <property type="entry name" value="DNA POLYMERASE NU"/>
    <property type="match status" value="1"/>
</dbReference>
<keyword evidence="6" id="KW-1185">Reference proteome</keyword>
<dbReference type="EC" id="2.7.7.7" evidence="1"/>
<dbReference type="GO" id="GO:0003677">
    <property type="term" value="F:DNA binding"/>
    <property type="evidence" value="ECO:0007669"/>
    <property type="project" value="InterPro"/>
</dbReference>
<dbReference type="GO" id="GO:0003887">
    <property type="term" value="F:DNA-directed DNA polymerase activity"/>
    <property type="evidence" value="ECO:0007669"/>
    <property type="project" value="UniProtKB-EC"/>
</dbReference>
<dbReference type="EMBL" id="AP021875">
    <property type="protein sequence ID" value="BBO76179.1"/>
    <property type="molecule type" value="Genomic_DNA"/>
</dbReference>
<reference evidence="5 6" key="1">
    <citation type="submission" date="2019-11" db="EMBL/GenBank/DDBJ databases">
        <title>Comparative genomics of hydrocarbon-degrading Desulfosarcina strains.</title>
        <authorList>
            <person name="Watanabe M."/>
            <person name="Kojima H."/>
            <person name="Fukui M."/>
        </authorList>
    </citation>
    <scope>NUCLEOTIDE SEQUENCE [LARGE SCALE GENOMIC DNA]</scope>
    <source>
        <strain evidence="5 6">PP31</strain>
    </source>
</reference>
<evidence type="ECO:0000256" key="3">
    <source>
        <dbReference type="ARBA" id="ARBA00049244"/>
    </source>
</evidence>
<dbReference type="SMART" id="SM00482">
    <property type="entry name" value="POLAc"/>
    <property type="match status" value="1"/>
</dbReference>
<gene>
    <name evidence="5" type="ORF">DSCW_35960</name>
</gene>
<dbReference type="OrthoDB" id="5427658at2"/>
<comment type="catalytic activity">
    <reaction evidence="3">
        <text>DNA(n) + a 2'-deoxyribonucleoside 5'-triphosphate = DNA(n+1) + diphosphate</text>
        <dbReference type="Rhea" id="RHEA:22508"/>
        <dbReference type="Rhea" id="RHEA-COMP:17339"/>
        <dbReference type="Rhea" id="RHEA-COMP:17340"/>
        <dbReference type="ChEBI" id="CHEBI:33019"/>
        <dbReference type="ChEBI" id="CHEBI:61560"/>
        <dbReference type="ChEBI" id="CHEBI:173112"/>
        <dbReference type="EC" id="2.7.7.7"/>
    </reaction>
</comment>
<evidence type="ECO:0000256" key="2">
    <source>
        <dbReference type="ARBA" id="ARBA00022705"/>
    </source>
</evidence>
<dbReference type="Proteomes" id="UP000427769">
    <property type="component" value="Chromosome"/>
</dbReference>
<dbReference type="GO" id="GO:0006261">
    <property type="term" value="P:DNA-templated DNA replication"/>
    <property type="evidence" value="ECO:0007669"/>
    <property type="project" value="InterPro"/>
</dbReference>
<dbReference type="PRINTS" id="PR00868">
    <property type="entry name" value="DNAPOLI"/>
</dbReference>
<evidence type="ECO:0000256" key="1">
    <source>
        <dbReference type="ARBA" id="ARBA00012417"/>
    </source>
</evidence>
<protein>
    <recommendedName>
        <fullName evidence="1">DNA-directed DNA polymerase</fullName>
        <ecNumber evidence="1">2.7.7.7</ecNumber>
    </recommendedName>
</protein>
<dbReference type="GO" id="GO:0006302">
    <property type="term" value="P:double-strand break repair"/>
    <property type="evidence" value="ECO:0007669"/>
    <property type="project" value="TreeGrafter"/>
</dbReference>
<evidence type="ECO:0000313" key="5">
    <source>
        <dbReference type="EMBL" id="BBO76179.1"/>
    </source>
</evidence>
<accession>A0A5K7Z7P3</accession>
<organism evidence="5 6">
    <name type="scientific">Desulfosarcina widdelii</name>
    <dbReference type="NCBI Taxonomy" id="947919"/>
    <lineage>
        <taxon>Bacteria</taxon>
        <taxon>Pseudomonadati</taxon>
        <taxon>Thermodesulfobacteriota</taxon>
        <taxon>Desulfobacteria</taxon>
        <taxon>Desulfobacterales</taxon>
        <taxon>Desulfosarcinaceae</taxon>
        <taxon>Desulfosarcina</taxon>
    </lineage>
</organism>
<dbReference type="Pfam" id="PF00476">
    <property type="entry name" value="DNA_pol_A"/>
    <property type="match status" value="1"/>
</dbReference>
<dbReference type="KEGG" id="dwd:DSCW_35960"/>
<name>A0A5K7Z7P3_9BACT</name>
<dbReference type="SUPFAM" id="SSF56672">
    <property type="entry name" value="DNA/RNA polymerases"/>
    <property type="match status" value="1"/>
</dbReference>
<evidence type="ECO:0000313" key="6">
    <source>
        <dbReference type="Proteomes" id="UP000427769"/>
    </source>
</evidence>
<dbReference type="RefSeq" id="WP_155305033.1">
    <property type="nucleotide sequence ID" value="NZ_AP021875.1"/>
</dbReference>
<evidence type="ECO:0000259" key="4">
    <source>
        <dbReference type="SMART" id="SM00482"/>
    </source>
</evidence>